<keyword evidence="1 7" id="KW-0699">rRNA-binding</keyword>
<reference evidence="10 11" key="1">
    <citation type="journal article" date="2007" name="PLoS Genet.">
        <title>Patterns and implications of gene gain and loss in the evolution of Prochlorococcus.</title>
        <authorList>
            <person name="Kettler G.C."/>
            <person name="Martiny A.C."/>
            <person name="Huang K."/>
            <person name="Zucker J."/>
            <person name="Coleman M.L."/>
            <person name="Rodrigue S."/>
            <person name="Chen F."/>
            <person name="Lapidus A."/>
            <person name="Ferriera S."/>
            <person name="Johnson J."/>
            <person name="Steglich C."/>
            <person name="Church G.M."/>
            <person name="Richardson P."/>
            <person name="Chisholm S.W."/>
        </authorList>
    </citation>
    <scope>NUCLEOTIDE SEQUENCE [LARGE SCALE GENOMIC DNA]</scope>
    <source>
        <strain evidence="10 11">MIT 9215</strain>
    </source>
</reference>
<proteinExistence type="inferred from homology"/>
<dbReference type="InterPro" id="IPR045076">
    <property type="entry name" value="MutS"/>
</dbReference>
<dbReference type="PROSITE" id="PS00486">
    <property type="entry name" value="DNA_MISMATCH_REPAIR_2"/>
    <property type="match status" value="1"/>
</dbReference>
<dbReference type="Pfam" id="PF20297">
    <property type="entry name" value="MSSS"/>
    <property type="match status" value="1"/>
</dbReference>
<comment type="subunit">
    <text evidence="7">Homodimer. Binds to stalled ribosomes, contacting rRNA.</text>
</comment>
<dbReference type="SMART" id="SM00534">
    <property type="entry name" value="MUTSac"/>
    <property type="match status" value="1"/>
</dbReference>
<dbReference type="GO" id="GO:0005524">
    <property type="term" value="F:ATP binding"/>
    <property type="evidence" value="ECO:0007669"/>
    <property type="project" value="UniProtKB-UniRule"/>
</dbReference>
<dbReference type="SMART" id="SM00463">
    <property type="entry name" value="SMR"/>
    <property type="match status" value="1"/>
</dbReference>
<evidence type="ECO:0000256" key="3">
    <source>
        <dbReference type="ARBA" id="ARBA00022801"/>
    </source>
</evidence>
<dbReference type="SMART" id="SM00533">
    <property type="entry name" value="MUTSd"/>
    <property type="match status" value="1"/>
</dbReference>
<dbReference type="KEGG" id="pmh:P9215_02371"/>
<dbReference type="GO" id="GO:0043023">
    <property type="term" value="F:ribosomal large subunit binding"/>
    <property type="evidence" value="ECO:0007669"/>
    <property type="project" value="UniProtKB-UniRule"/>
</dbReference>
<feature type="coiled-coil region" evidence="8">
    <location>
        <begin position="544"/>
        <end position="585"/>
    </location>
</feature>
<dbReference type="Proteomes" id="UP000002014">
    <property type="component" value="Chromosome"/>
</dbReference>
<dbReference type="Gene3D" id="3.40.50.300">
    <property type="entry name" value="P-loop containing nucleotide triphosphate hydrolases"/>
    <property type="match status" value="1"/>
</dbReference>
<dbReference type="InterPro" id="IPR002625">
    <property type="entry name" value="Smr_dom"/>
</dbReference>
<dbReference type="InterPro" id="IPR007696">
    <property type="entry name" value="DNA_mismatch_repair_MutS_core"/>
</dbReference>
<evidence type="ECO:0000256" key="1">
    <source>
        <dbReference type="ARBA" id="ARBA00022730"/>
    </source>
</evidence>
<dbReference type="PROSITE" id="PS50828">
    <property type="entry name" value="SMR"/>
    <property type="match status" value="1"/>
</dbReference>
<evidence type="ECO:0000259" key="9">
    <source>
        <dbReference type="PROSITE" id="PS50828"/>
    </source>
</evidence>
<evidence type="ECO:0000256" key="8">
    <source>
        <dbReference type="SAM" id="Coils"/>
    </source>
</evidence>
<dbReference type="InterPro" id="IPR005747">
    <property type="entry name" value="MutS2"/>
</dbReference>
<accession>A8G2M5</accession>
<dbReference type="AlphaFoldDB" id="A8G2M5"/>
<evidence type="ECO:0000256" key="2">
    <source>
        <dbReference type="ARBA" id="ARBA00022741"/>
    </source>
</evidence>
<dbReference type="PIRSF" id="PIRSF005814">
    <property type="entry name" value="MutS_YshD"/>
    <property type="match status" value="1"/>
</dbReference>
<dbReference type="SUPFAM" id="SSF160443">
    <property type="entry name" value="SMR domain-like"/>
    <property type="match status" value="1"/>
</dbReference>
<dbReference type="HAMAP" id="MF_00092">
    <property type="entry name" value="MutS2"/>
    <property type="match status" value="1"/>
</dbReference>
<evidence type="ECO:0000256" key="6">
    <source>
        <dbReference type="ARBA" id="ARBA00023125"/>
    </source>
</evidence>
<dbReference type="Gene3D" id="3.30.1370.110">
    <property type="match status" value="1"/>
</dbReference>
<dbReference type="EC" id="3.6.4.-" evidence="7"/>
<evidence type="ECO:0000256" key="7">
    <source>
        <dbReference type="HAMAP-Rule" id="MF_00092"/>
    </source>
</evidence>
<keyword evidence="7" id="KW-0255">Endonuclease</keyword>
<keyword evidence="3 7" id="KW-0378">Hydrolase</keyword>
<gene>
    <name evidence="10" type="primary">mutS</name>
    <name evidence="7" type="synonym">mutS2</name>
    <name evidence="7" type="synonym">rqcU</name>
    <name evidence="10" type="ordered locus">P9215_02371</name>
</gene>
<keyword evidence="5 7" id="KW-0694">RNA-binding</keyword>
<protein>
    <recommendedName>
        <fullName evidence="7">Endonuclease MutS2</fullName>
        <ecNumber evidence="7">3.1.-.-</ecNumber>
    </recommendedName>
    <alternativeName>
        <fullName evidence="7">Ribosome-associated protein quality control-upstream factor</fullName>
        <shortName evidence="7">RQC-upstream factor</shortName>
        <shortName evidence="7">RqcU</shortName>
        <ecNumber evidence="7">3.6.4.-</ecNumber>
    </alternativeName>
</protein>
<dbReference type="GO" id="GO:0030983">
    <property type="term" value="F:mismatched DNA binding"/>
    <property type="evidence" value="ECO:0007669"/>
    <property type="project" value="InterPro"/>
</dbReference>
<keyword evidence="4 7" id="KW-0067">ATP-binding</keyword>
<dbReference type="InterPro" id="IPR046893">
    <property type="entry name" value="MSSS"/>
</dbReference>
<keyword evidence="2 7" id="KW-0547">Nucleotide-binding</keyword>
<dbReference type="FunFam" id="3.40.50.300:FF:000830">
    <property type="entry name" value="Endonuclease MutS2"/>
    <property type="match status" value="1"/>
</dbReference>
<dbReference type="GO" id="GO:0004519">
    <property type="term" value="F:endonuclease activity"/>
    <property type="evidence" value="ECO:0007669"/>
    <property type="project" value="UniProtKB-UniRule"/>
</dbReference>
<dbReference type="GO" id="GO:0016887">
    <property type="term" value="F:ATP hydrolysis activity"/>
    <property type="evidence" value="ECO:0007669"/>
    <property type="project" value="InterPro"/>
</dbReference>
<dbReference type="PANTHER" id="PTHR48466">
    <property type="entry name" value="OS10G0509000 PROTEIN-RELATED"/>
    <property type="match status" value="1"/>
</dbReference>
<evidence type="ECO:0000313" key="10">
    <source>
        <dbReference type="EMBL" id="ABV49856.1"/>
    </source>
</evidence>
<dbReference type="SUPFAM" id="SSF52540">
    <property type="entry name" value="P-loop containing nucleoside triphosphate hydrolases"/>
    <property type="match status" value="1"/>
</dbReference>
<dbReference type="EC" id="3.1.-.-" evidence="7"/>
<name>A8G2M5_PROM2</name>
<sequence length="810" mass="91014">MFKSFFCMQEKSYSKKSYSDNTLEEESISLLEWDSLKVHLSSFSSTEMGKRAILGFGIPSEYELSKRLLNETVEINELENNLDKSISFSNVFDISRNIEICSKGGVISSSELLEIAKTIAAARNLKKIFLDFEQRPYISSFTKNLLDHQNVETIFKRGIESNGRISDNASNELSVLRKELLSKKLERKILVEKFIQKNLAYLQDTTIGDRNGRPVLAVKVNYVIKFKGIIHDSSSSGNTVYFEPESVVTKGNKIASLEARITAEEFKLLKKWSQIVSDNSENLIEMASILLRLENALTRSRYSKWIGGKTPTFEKNPIISLVGFSHPLLIWEHKKKGAPPPVAVDFHINRNIKVVAITGPNTGGKTAALKGLGLSLLMARAGLLIPSTNNPIIPFCPNIYVDIGDNQSLEENLSTFSGHISRIKEILDSLNNKRGLSVVLLDEIGSGTDPLEGSALAMALLKEFANKSDITLATTHYGDIKALKYTDSRFENVSVVFDEDSLKPKYILNWGIPGRSNALSISKRIGLDENILNEAANYLRPKEVDNINEIIKGLEEERIKQQNSAEAAAELIARTEILHDELKRNYEYQKINAEKIQEIERSKLSKHIVSAKKEVIDLIKKLRDKNVNGEDTRIIGKRLKEIETEHLIQKKFKKSISWDPQVGDFVKIKSLNSTGQIVDLDKKGGFYEVKCGSFRSTLSVNDFEGINGEKPNFKMSKIEIKSTREDFSFSKIRTSKNTIDVRGLRVHEAEIIIEEKIRKFHGPLWIVHGIGTGKLKKGLRNWLSGLNYVDKIEDAANNEGGAGCSIAWIK</sequence>
<comment type="similarity">
    <text evidence="7">Belongs to the DNA mismatch repair MutS family. MutS2 subfamily.</text>
</comment>
<keyword evidence="6 7" id="KW-0238">DNA-binding</keyword>
<keyword evidence="8" id="KW-0175">Coiled coil</keyword>
<dbReference type="GO" id="GO:0072344">
    <property type="term" value="P:rescue of stalled ribosome"/>
    <property type="evidence" value="ECO:0007669"/>
    <property type="project" value="UniProtKB-UniRule"/>
</dbReference>
<evidence type="ECO:0000313" key="11">
    <source>
        <dbReference type="Proteomes" id="UP000002014"/>
    </source>
</evidence>
<dbReference type="GO" id="GO:0006298">
    <property type="term" value="P:mismatch repair"/>
    <property type="evidence" value="ECO:0007669"/>
    <property type="project" value="InterPro"/>
</dbReference>
<dbReference type="HOGENOM" id="CLU_011252_0_1_3"/>
<comment type="function">
    <text evidence="7">Acts as a ribosome collision sensor, splitting the ribosome into its 2 subunits. Detects stalled/collided 70S ribosomes which it binds and splits by an ATP-hydrolysis driven conformational change. Acts upstream of the ribosome quality control system (RQC), a ribosome-associated complex that mediates the extraction of incompletely synthesized nascent chains from stalled ribosomes and their subsequent degradation. Probably generates substrates for RQC.</text>
</comment>
<organism evidence="10 11">
    <name type="scientific">Prochlorococcus marinus (strain MIT 9215)</name>
    <dbReference type="NCBI Taxonomy" id="93060"/>
    <lineage>
        <taxon>Bacteria</taxon>
        <taxon>Bacillati</taxon>
        <taxon>Cyanobacteriota</taxon>
        <taxon>Cyanophyceae</taxon>
        <taxon>Synechococcales</taxon>
        <taxon>Prochlorococcaceae</taxon>
        <taxon>Prochlorococcus</taxon>
    </lineage>
</organism>
<evidence type="ECO:0000256" key="4">
    <source>
        <dbReference type="ARBA" id="ARBA00022840"/>
    </source>
</evidence>
<comment type="function">
    <text evidence="7">Endonuclease that is involved in the suppression of homologous recombination and thus may have a key role in the control of bacterial genetic diversity.</text>
</comment>
<feature type="domain" description="Smr" evidence="9">
    <location>
        <begin position="739"/>
        <end position="810"/>
    </location>
</feature>
<dbReference type="GO" id="GO:0045910">
    <property type="term" value="P:negative regulation of DNA recombination"/>
    <property type="evidence" value="ECO:0007669"/>
    <property type="project" value="InterPro"/>
</dbReference>
<dbReference type="EMBL" id="CP000825">
    <property type="protein sequence ID" value="ABV49856.1"/>
    <property type="molecule type" value="Genomic_DNA"/>
</dbReference>
<dbReference type="InterPro" id="IPR027417">
    <property type="entry name" value="P-loop_NTPase"/>
</dbReference>
<dbReference type="InterPro" id="IPR036063">
    <property type="entry name" value="Smr_dom_sf"/>
</dbReference>
<dbReference type="GO" id="GO:0019843">
    <property type="term" value="F:rRNA binding"/>
    <property type="evidence" value="ECO:0007669"/>
    <property type="project" value="UniProtKB-UniRule"/>
</dbReference>
<dbReference type="NCBIfam" id="TIGR01069">
    <property type="entry name" value="mutS2"/>
    <property type="match status" value="1"/>
</dbReference>
<feature type="binding site" evidence="7">
    <location>
        <begin position="359"/>
        <end position="366"/>
    </location>
    <ligand>
        <name>ATP</name>
        <dbReference type="ChEBI" id="CHEBI:30616"/>
    </ligand>
</feature>
<dbReference type="PANTHER" id="PTHR48466:SF2">
    <property type="entry name" value="OS10G0509000 PROTEIN"/>
    <property type="match status" value="1"/>
</dbReference>
<dbReference type="eggNOG" id="COG1193">
    <property type="taxonomic scope" value="Bacteria"/>
</dbReference>
<dbReference type="Pfam" id="PF00488">
    <property type="entry name" value="MutS_V"/>
    <property type="match status" value="1"/>
</dbReference>
<dbReference type="Pfam" id="PF01713">
    <property type="entry name" value="Smr"/>
    <property type="match status" value="1"/>
</dbReference>
<dbReference type="SUPFAM" id="SSF48334">
    <property type="entry name" value="DNA repair protein MutS, domain III"/>
    <property type="match status" value="1"/>
</dbReference>
<dbReference type="GO" id="GO:0140664">
    <property type="term" value="F:ATP-dependent DNA damage sensor activity"/>
    <property type="evidence" value="ECO:0007669"/>
    <property type="project" value="InterPro"/>
</dbReference>
<evidence type="ECO:0000256" key="5">
    <source>
        <dbReference type="ARBA" id="ARBA00022884"/>
    </source>
</evidence>
<dbReference type="STRING" id="93060.P9215_02371"/>
<dbReference type="InterPro" id="IPR036187">
    <property type="entry name" value="DNA_mismatch_repair_MutS_sf"/>
</dbReference>
<keyword evidence="7" id="KW-0540">Nuclease</keyword>
<dbReference type="InterPro" id="IPR000432">
    <property type="entry name" value="DNA_mismatch_repair_MutS_C"/>
</dbReference>